<evidence type="ECO:0000313" key="1">
    <source>
        <dbReference type="EMBL" id="PSX38794.1"/>
    </source>
</evidence>
<name>A0AAX0YPF0_9GAMM</name>
<dbReference type="RefSeq" id="WP_045044162.1">
    <property type="nucleotide sequence ID" value="NZ_JZTB01000060.1"/>
</dbReference>
<organism evidence="1 2">
    <name type="scientific">Photobacterium kishitanii</name>
    <dbReference type="NCBI Taxonomy" id="318456"/>
    <lineage>
        <taxon>Bacteria</taxon>
        <taxon>Pseudomonadati</taxon>
        <taxon>Pseudomonadota</taxon>
        <taxon>Gammaproteobacteria</taxon>
        <taxon>Vibrionales</taxon>
        <taxon>Vibrionaceae</taxon>
        <taxon>Photobacterium</taxon>
    </lineage>
</organism>
<dbReference type="AlphaFoldDB" id="A0AAX0YPF0"/>
<sequence>MNDYSFDVIAIVKVGISADEIRAINNALFNLGATDYGIVEAGITIAISFIKEANTLVEAINLAHADVAAVDNLEVMPLDVELIELAIERQNSPRIRVSLDDI</sequence>
<proteinExistence type="predicted"/>
<evidence type="ECO:0000313" key="2">
    <source>
        <dbReference type="Proteomes" id="UP000240728"/>
    </source>
</evidence>
<comment type="caution">
    <text evidence="1">The sequence shown here is derived from an EMBL/GenBank/DDBJ whole genome shotgun (WGS) entry which is preliminary data.</text>
</comment>
<dbReference type="Proteomes" id="UP000240728">
    <property type="component" value="Unassembled WGS sequence"/>
</dbReference>
<protein>
    <submittedName>
        <fullName evidence="1">Uncharacterized protein</fullName>
    </submittedName>
</protein>
<reference evidence="1 2" key="1">
    <citation type="submission" date="2018-01" db="EMBL/GenBank/DDBJ databases">
        <title>Whole genome sequencing of Histamine producing bacteria.</title>
        <authorList>
            <person name="Butler K."/>
        </authorList>
    </citation>
    <scope>NUCLEOTIDE SEQUENCE [LARGE SCALE GENOMIC DNA]</scope>
    <source>
        <strain evidence="1 2">A1-4</strain>
    </source>
</reference>
<dbReference type="EMBL" id="PYOZ01000033">
    <property type="protein sequence ID" value="PSX38794.1"/>
    <property type="molecule type" value="Genomic_DNA"/>
</dbReference>
<gene>
    <name evidence="1" type="ORF">C0W53_22635</name>
</gene>
<accession>A0AAX0YPF0</accession>
<keyword evidence="2" id="KW-1185">Reference proteome</keyword>